<organism evidence="3 4">
    <name type="scientific">Lysobacter daejeonensis GH1-9</name>
    <dbReference type="NCBI Taxonomy" id="1385517"/>
    <lineage>
        <taxon>Bacteria</taxon>
        <taxon>Pseudomonadati</taxon>
        <taxon>Pseudomonadota</taxon>
        <taxon>Gammaproteobacteria</taxon>
        <taxon>Lysobacterales</taxon>
        <taxon>Lysobacteraceae</taxon>
        <taxon>Aerolutibacter</taxon>
    </lineage>
</organism>
<comment type="caution">
    <text evidence="3">The sequence shown here is derived from an EMBL/GenBank/DDBJ whole genome shotgun (WGS) entry which is preliminary data.</text>
</comment>
<dbReference type="Pfam" id="PF12850">
    <property type="entry name" value="Metallophos_2"/>
    <property type="match status" value="1"/>
</dbReference>
<dbReference type="PANTHER" id="PTHR42850">
    <property type="entry name" value="METALLOPHOSPHOESTERASE"/>
    <property type="match status" value="1"/>
</dbReference>
<comment type="similarity">
    <text evidence="1">Belongs to the metallophosphoesterase superfamily. YfcE family.</text>
</comment>
<dbReference type="InterPro" id="IPR029052">
    <property type="entry name" value="Metallo-depent_PP-like"/>
</dbReference>
<protein>
    <recommendedName>
        <fullName evidence="2">Calcineurin-like phosphoesterase domain-containing protein</fullName>
    </recommendedName>
</protein>
<dbReference type="GO" id="GO:0005737">
    <property type="term" value="C:cytoplasm"/>
    <property type="evidence" value="ECO:0007669"/>
    <property type="project" value="TreeGrafter"/>
</dbReference>
<reference evidence="3 4" key="1">
    <citation type="submission" date="2013-08" db="EMBL/GenBank/DDBJ databases">
        <title>Genome sequencing of Lysobacter.</title>
        <authorList>
            <person name="Zhang S."/>
            <person name="Wang G."/>
        </authorList>
    </citation>
    <scope>NUCLEOTIDE SEQUENCE [LARGE SCALE GENOMIC DNA]</scope>
    <source>
        <strain evidence="3 4">GH1-9</strain>
    </source>
</reference>
<evidence type="ECO:0000256" key="1">
    <source>
        <dbReference type="ARBA" id="ARBA00008950"/>
    </source>
</evidence>
<dbReference type="InterPro" id="IPR024654">
    <property type="entry name" value="Calcineurin-like_PHP_lpxH"/>
</dbReference>
<dbReference type="STRING" id="1385517.N800_06180"/>
<dbReference type="GO" id="GO:0016791">
    <property type="term" value="F:phosphatase activity"/>
    <property type="evidence" value="ECO:0007669"/>
    <property type="project" value="TreeGrafter"/>
</dbReference>
<evidence type="ECO:0000259" key="2">
    <source>
        <dbReference type="Pfam" id="PF12850"/>
    </source>
</evidence>
<dbReference type="OrthoDB" id="9813918at2"/>
<evidence type="ECO:0000313" key="4">
    <source>
        <dbReference type="Proteomes" id="UP000029998"/>
    </source>
</evidence>
<dbReference type="SUPFAM" id="SSF56300">
    <property type="entry name" value="Metallo-dependent phosphatases"/>
    <property type="match status" value="1"/>
</dbReference>
<dbReference type="EMBL" id="AVPU01000022">
    <property type="protein sequence ID" value="KGM53713.1"/>
    <property type="molecule type" value="Genomic_DNA"/>
</dbReference>
<name>A0A0A0EUA4_9GAMM</name>
<evidence type="ECO:0000313" key="3">
    <source>
        <dbReference type="EMBL" id="KGM53713.1"/>
    </source>
</evidence>
<dbReference type="Gene3D" id="3.60.21.10">
    <property type="match status" value="1"/>
</dbReference>
<dbReference type="eggNOG" id="COG0639">
    <property type="taxonomic scope" value="Bacteria"/>
</dbReference>
<dbReference type="Proteomes" id="UP000029998">
    <property type="component" value="Unassembled WGS sequence"/>
</dbReference>
<feature type="domain" description="Calcineurin-like phosphoesterase" evidence="2">
    <location>
        <begin position="1"/>
        <end position="211"/>
    </location>
</feature>
<dbReference type="InterPro" id="IPR011152">
    <property type="entry name" value="Pesterase_MJ0912"/>
</dbReference>
<sequence>MRLAFFADLHANRQAFEACLKRLRKIGFDRAVVLGDLVGYGADPSWTVDTVQRLVDDGGVAVLGNHDEAALRGGTGHMHAQARAAIEWTHHQLDDAQRAFLAGLPLTVEDEDRLYVHANAWAPGNWGYITGARAATQSLAATRQRVTFCGHMHEPALYHTRPGGLDAGHFTPRSDFPIPLAPTLRWLAIPGSVGQPRDGNPAACCGWMDTERNTLTCLRVPYDHEAASARILRAGLPPGFAARLGEGR</sequence>
<proteinExistence type="inferred from homology"/>
<dbReference type="RefSeq" id="WP_036138708.1">
    <property type="nucleotide sequence ID" value="NZ_AVPU01000022.1"/>
</dbReference>
<dbReference type="AlphaFoldDB" id="A0A0A0EUA4"/>
<accession>A0A0A0EUA4</accession>
<dbReference type="PIRSF" id="PIRSF000883">
    <property type="entry name" value="Pesterase_MJ0912"/>
    <property type="match status" value="1"/>
</dbReference>
<dbReference type="InterPro" id="IPR050126">
    <property type="entry name" value="Ap4A_hydrolase"/>
</dbReference>
<gene>
    <name evidence="3" type="ORF">N800_06180</name>
</gene>
<dbReference type="PANTHER" id="PTHR42850:SF2">
    <property type="entry name" value="BLL5683 PROTEIN"/>
    <property type="match status" value="1"/>
</dbReference>
<dbReference type="CDD" id="cd00838">
    <property type="entry name" value="MPP_superfamily"/>
    <property type="match status" value="1"/>
</dbReference>
<keyword evidence="4" id="KW-1185">Reference proteome</keyword>